<protein>
    <recommendedName>
        <fullName evidence="1">Electron transfer flavoprotein small subunit</fullName>
    </recommendedName>
</protein>
<dbReference type="AlphaFoldDB" id="A0A4Z0QX26"/>
<reference evidence="3 4" key="1">
    <citation type="submission" date="2019-03" db="EMBL/GenBank/DDBJ databases">
        <title>Draft Genome Sequence of Desulfosporosinus fructosivorans Strain 63.6F, Isolated from Marine Sediment in the Baltic Sea.</title>
        <authorList>
            <person name="Hausmann B."/>
            <person name="Vandieken V."/>
            <person name="Pjevac P."/>
            <person name="Schreck K."/>
            <person name="Herbold C.W."/>
            <person name="Loy A."/>
        </authorList>
    </citation>
    <scope>NUCLEOTIDE SEQUENCE [LARGE SCALE GENOMIC DNA]</scope>
    <source>
        <strain evidence="3 4">63.6F</strain>
    </source>
</reference>
<dbReference type="GO" id="GO:0009055">
    <property type="term" value="F:electron transfer activity"/>
    <property type="evidence" value="ECO:0007669"/>
    <property type="project" value="InterPro"/>
</dbReference>
<dbReference type="InterPro" id="IPR012255">
    <property type="entry name" value="ETF_b"/>
</dbReference>
<dbReference type="SMART" id="SM00893">
    <property type="entry name" value="ETF"/>
    <property type="match status" value="1"/>
</dbReference>
<comment type="caution">
    <text evidence="3">The sequence shown here is derived from an EMBL/GenBank/DDBJ whole genome shotgun (WGS) entry which is preliminary data.</text>
</comment>
<dbReference type="Proteomes" id="UP000298460">
    <property type="component" value="Unassembled WGS sequence"/>
</dbReference>
<proteinExistence type="predicted"/>
<dbReference type="RefSeq" id="WP_135551915.1">
    <property type="nucleotide sequence ID" value="NZ_SPQQ01000015.1"/>
</dbReference>
<evidence type="ECO:0000256" key="1">
    <source>
        <dbReference type="ARBA" id="ARBA00042002"/>
    </source>
</evidence>
<dbReference type="EMBL" id="SPQQ01000015">
    <property type="protein sequence ID" value="TGE35351.1"/>
    <property type="molecule type" value="Genomic_DNA"/>
</dbReference>
<gene>
    <name evidence="3" type="ORF">E4K67_25490</name>
</gene>
<keyword evidence="4" id="KW-1185">Reference proteome</keyword>
<organism evidence="3 4">
    <name type="scientific">Desulfosporosinus fructosivorans</name>
    <dbReference type="NCBI Taxonomy" id="2018669"/>
    <lineage>
        <taxon>Bacteria</taxon>
        <taxon>Bacillati</taxon>
        <taxon>Bacillota</taxon>
        <taxon>Clostridia</taxon>
        <taxon>Eubacteriales</taxon>
        <taxon>Desulfitobacteriaceae</taxon>
        <taxon>Desulfosporosinus</taxon>
    </lineage>
</organism>
<dbReference type="PIRSF" id="PIRSF000090">
    <property type="entry name" value="Beta-ETF"/>
    <property type="match status" value="1"/>
</dbReference>
<dbReference type="InterPro" id="IPR014730">
    <property type="entry name" value="ETF_a/b_N"/>
</dbReference>
<evidence type="ECO:0000313" key="4">
    <source>
        <dbReference type="Proteomes" id="UP000298460"/>
    </source>
</evidence>
<dbReference type="InterPro" id="IPR014729">
    <property type="entry name" value="Rossmann-like_a/b/a_fold"/>
</dbReference>
<dbReference type="PANTHER" id="PTHR21294">
    <property type="entry name" value="ELECTRON TRANSFER FLAVOPROTEIN BETA-SUBUNIT"/>
    <property type="match status" value="1"/>
</dbReference>
<accession>A0A4Z0QX26</accession>
<feature type="domain" description="Electron transfer flavoprotein alpha/beta-subunit N-terminal" evidence="2">
    <location>
        <begin position="22"/>
        <end position="213"/>
    </location>
</feature>
<dbReference type="SUPFAM" id="SSF52402">
    <property type="entry name" value="Adenine nucleotide alpha hydrolases-like"/>
    <property type="match status" value="1"/>
</dbReference>
<dbReference type="Gene3D" id="3.40.50.620">
    <property type="entry name" value="HUPs"/>
    <property type="match status" value="1"/>
</dbReference>
<dbReference type="PANTHER" id="PTHR21294:SF17">
    <property type="entry name" value="PROTEIN FIXA"/>
    <property type="match status" value="1"/>
</dbReference>
<evidence type="ECO:0000259" key="2">
    <source>
        <dbReference type="SMART" id="SM00893"/>
    </source>
</evidence>
<evidence type="ECO:0000313" key="3">
    <source>
        <dbReference type="EMBL" id="TGE35351.1"/>
    </source>
</evidence>
<name>A0A4Z0QX26_9FIRM</name>
<dbReference type="Pfam" id="PF01012">
    <property type="entry name" value="ETF"/>
    <property type="match status" value="1"/>
</dbReference>
<sequence length="254" mass="26698">MGNVIVCYKRVIDESDIQVNADMTIDISKANQKIGAYDLNAIQYGSETARILGGKSIGLTFGAGKEIKATSKDAMSRGLDETIYVNADTAKGTDGLVTAEMLAAAVQQTKDTLLIICGEGANDTYARQVPSRIGAILDWPVVTAVAAMELDGGIAVMTRKLENTVEKVRVSLPAVISVLPEIAPAPVPGLRAIMAAGKKPVTELDAGQLVSVENGVTELSAKGYKMDRKNILLDGGLENQVKGLVAALKKEGVL</sequence>